<dbReference type="Proteomes" id="UP000077315">
    <property type="component" value="Unassembled WGS sequence"/>
</dbReference>
<dbReference type="Pfam" id="PF01151">
    <property type="entry name" value="ELO"/>
    <property type="match status" value="1"/>
</dbReference>
<organism evidence="14 15">
    <name type="scientific">Phycomyces blakesleeanus (strain ATCC 8743b / DSM 1359 / FGSC 10004 / NBRC 33097 / NRRL 1555)</name>
    <dbReference type="NCBI Taxonomy" id="763407"/>
    <lineage>
        <taxon>Eukaryota</taxon>
        <taxon>Fungi</taxon>
        <taxon>Fungi incertae sedis</taxon>
        <taxon>Mucoromycota</taxon>
        <taxon>Mucoromycotina</taxon>
        <taxon>Mucoromycetes</taxon>
        <taxon>Mucorales</taxon>
        <taxon>Phycomycetaceae</taxon>
        <taxon>Phycomyces</taxon>
    </lineage>
</organism>
<dbReference type="EMBL" id="KV440977">
    <property type="protein sequence ID" value="OAD75532.1"/>
    <property type="molecule type" value="Genomic_DNA"/>
</dbReference>
<keyword evidence="8 12" id="KW-0443">Lipid metabolism</keyword>
<dbReference type="VEuPathDB" id="FungiDB:PHYBLDRAFT_177319"/>
<evidence type="ECO:0000256" key="3">
    <source>
        <dbReference type="ARBA" id="ARBA00022516"/>
    </source>
</evidence>
<dbReference type="InterPro" id="IPR030457">
    <property type="entry name" value="ELO_CS"/>
</dbReference>
<dbReference type="OrthoDB" id="434092at2759"/>
<keyword evidence="9 12" id="KW-0472">Membrane</keyword>
<dbReference type="RefSeq" id="XP_018293572.1">
    <property type="nucleotide sequence ID" value="XM_018437874.1"/>
</dbReference>
<evidence type="ECO:0000256" key="10">
    <source>
        <dbReference type="ARBA" id="ARBA00023160"/>
    </source>
</evidence>
<evidence type="ECO:0000256" key="2">
    <source>
        <dbReference type="ARBA" id="ARBA00007263"/>
    </source>
</evidence>
<evidence type="ECO:0000256" key="5">
    <source>
        <dbReference type="ARBA" id="ARBA00022692"/>
    </source>
</evidence>
<feature type="transmembrane region" description="Helical" evidence="12">
    <location>
        <begin position="182"/>
        <end position="201"/>
    </location>
</feature>
<proteinExistence type="inferred from homology"/>
<keyword evidence="15" id="KW-1185">Reference proteome</keyword>
<evidence type="ECO:0000313" key="14">
    <source>
        <dbReference type="EMBL" id="OAD75532.1"/>
    </source>
</evidence>
<feature type="transmembrane region" description="Helical" evidence="12">
    <location>
        <begin position="84"/>
        <end position="103"/>
    </location>
</feature>
<keyword evidence="6 12" id="KW-0276">Fatty acid metabolism</keyword>
<dbReference type="PROSITE" id="PS01188">
    <property type="entry name" value="ELO"/>
    <property type="match status" value="1"/>
</dbReference>
<evidence type="ECO:0000256" key="7">
    <source>
        <dbReference type="ARBA" id="ARBA00022989"/>
    </source>
</evidence>
<evidence type="ECO:0000313" key="15">
    <source>
        <dbReference type="Proteomes" id="UP000077315"/>
    </source>
</evidence>
<evidence type="ECO:0000256" key="13">
    <source>
        <dbReference type="SAM" id="MobiDB-lite"/>
    </source>
</evidence>
<feature type="transmembrane region" description="Helical" evidence="12">
    <location>
        <begin position="259"/>
        <end position="278"/>
    </location>
</feature>
<keyword evidence="7 12" id="KW-1133">Transmembrane helix</keyword>
<dbReference type="FunCoup" id="A0A162UDW6">
    <property type="interactions" value="387"/>
</dbReference>
<dbReference type="GO" id="GO:0042761">
    <property type="term" value="P:very long-chain fatty acid biosynthetic process"/>
    <property type="evidence" value="ECO:0007669"/>
    <property type="project" value="TreeGrafter"/>
</dbReference>
<keyword evidence="5 12" id="KW-0812">Transmembrane</keyword>
<dbReference type="GO" id="GO:0019367">
    <property type="term" value="P:fatty acid elongation, saturated fatty acid"/>
    <property type="evidence" value="ECO:0007669"/>
    <property type="project" value="TreeGrafter"/>
</dbReference>
<name>A0A162UDW6_PHYB8</name>
<dbReference type="PANTHER" id="PTHR11157:SF134">
    <property type="entry name" value="ELONGATION OF FATTY ACIDS PROTEIN 1-RELATED"/>
    <property type="match status" value="1"/>
</dbReference>
<dbReference type="GO" id="GO:0009922">
    <property type="term" value="F:fatty acid elongase activity"/>
    <property type="evidence" value="ECO:0007669"/>
    <property type="project" value="UniProtKB-EC"/>
</dbReference>
<comment type="catalytic activity">
    <reaction evidence="11">
        <text>a very-long-chain acyl-CoA + malonyl-CoA + H(+) = a very-long-chain 3-oxoacyl-CoA + CO2 + CoA</text>
        <dbReference type="Rhea" id="RHEA:32727"/>
        <dbReference type="ChEBI" id="CHEBI:15378"/>
        <dbReference type="ChEBI" id="CHEBI:16526"/>
        <dbReference type="ChEBI" id="CHEBI:57287"/>
        <dbReference type="ChEBI" id="CHEBI:57384"/>
        <dbReference type="ChEBI" id="CHEBI:90725"/>
        <dbReference type="ChEBI" id="CHEBI:90736"/>
        <dbReference type="EC" id="2.3.1.199"/>
    </reaction>
</comment>
<keyword evidence="10 12" id="KW-0275">Fatty acid biosynthesis</keyword>
<feature type="transmembrane region" description="Helical" evidence="12">
    <location>
        <begin position="221"/>
        <end position="239"/>
    </location>
</feature>
<dbReference type="InterPro" id="IPR002076">
    <property type="entry name" value="ELO_fam"/>
</dbReference>
<evidence type="ECO:0000256" key="4">
    <source>
        <dbReference type="ARBA" id="ARBA00022679"/>
    </source>
</evidence>
<reference evidence="15" key="1">
    <citation type="submission" date="2015-06" db="EMBL/GenBank/DDBJ databases">
        <title>Expansion of signal transduction pathways in fungi by whole-genome duplication.</title>
        <authorList>
            <consortium name="DOE Joint Genome Institute"/>
            <person name="Corrochano L.M."/>
            <person name="Kuo A."/>
            <person name="Marcet-Houben M."/>
            <person name="Polaino S."/>
            <person name="Salamov A."/>
            <person name="Villalobos J.M."/>
            <person name="Alvarez M.I."/>
            <person name="Avalos J."/>
            <person name="Benito E.P."/>
            <person name="Benoit I."/>
            <person name="Burger G."/>
            <person name="Camino L.P."/>
            <person name="Canovas D."/>
            <person name="Cerda-Olmedo E."/>
            <person name="Cheng J.-F."/>
            <person name="Dominguez A."/>
            <person name="Elias M."/>
            <person name="Eslava A.P."/>
            <person name="Glaser F."/>
            <person name="Grimwood J."/>
            <person name="Gutierrez G."/>
            <person name="Heitman J."/>
            <person name="Henrissat B."/>
            <person name="Iturriaga E.A."/>
            <person name="Lang B.F."/>
            <person name="Lavin J.L."/>
            <person name="Lee S."/>
            <person name="Li W."/>
            <person name="Lindquist E."/>
            <person name="Lopez-Garcia S."/>
            <person name="Luque E.M."/>
            <person name="Marcos A.T."/>
            <person name="Martin J."/>
            <person name="McCluskey K."/>
            <person name="Medina H.R."/>
            <person name="Miralles-Duran A."/>
            <person name="Miyazaki A."/>
            <person name="Munoz-Torres E."/>
            <person name="Oguiza J.A."/>
            <person name="Ohm R."/>
            <person name="Olmedo M."/>
            <person name="Orejas M."/>
            <person name="Ortiz-Castellanos L."/>
            <person name="Pisabarro A.G."/>
            <person name="Rodriguez-Romero J."/>
            <person name="Ruiz-Herrera J."/>
            <person name="Ruiz-Vazquez R."/>
            <person name="Sanz C."/>
            <person name="Schackwitz W."/>
            <person name="Schmutz J."/>
            <person name="Shahriari M."/>
            <person name="Shelest E."/>
            <person name="Silva-Franco F."/>
            <person name="Soanes D."/>
            <person name="Syed K."/>
            <person name="Tagua V.G."/>
            <person name="Talbot N.J."/>
            <person name="Thon M."/>
            <person name="De vries R.P."/>
            <person name="Wiebenga A."/>
            <person name="Yadav J.S."/>
            <person name="Braun E.L."/>
            <person name="Baker S."/>
            <person name="Garre V."/>
            <person name="Horwitz B."/>
            <person name="Torres-Martinez S."/>
            <person name="Idnurm A."/>
            <person name="Herrera-Estrella A."/>
            <person name="Gabaldon T."/>
            <person name="Grigoriev I.V."/>
        </authorList>
    </citation>
    <scope>NUCLEOTIDE SEQUENCE [LARGE SCALE GENOMIC DNA]</scope>
    <source>
        <strain evidence="15">NRRL 1555(-)</strain>
    </source>
</reference>
<evidence type="ECO:0000256" key="1">
    <source>
        <dbReference type="ARBA" id="ARBA00004141"/>
    </source>
</evidence>
<dbReference type="GO" id="GO:0005789">
    <property type="term" value="C:endoplasmic reticulum membrane"/>
    <property type="evidence" value="ECO:0007669"/>
    <property type="project" value="TreeGrafter"/>
</dbReference>
<keyword evidence="4 12" id="KW-0808">Transferase</keyword>
<comment type="similarity">
    <text evidence="2 12">Belongs to the ELO family.</text>
</comment>
<evidence type="ECO:0000256" key="12">
    <source>
        <dbReference type="RuleBase" id="RU361115"/>
    </source>
</evidence>
<comment type="catalytic activity">
    <reaction evidence="12">
        <text>an acyl-CoA + malonyl-CoA + H(+) = a 3-oxoacyl-CoA + CO2 + CoA</text>
        <dbReference type="Rhea" id="RHEA:50252"/>
        <dbReference type="ChEBI" id="CHEBI:15378"/>
        <dbReference type="ChEBI" id="CHEBI:16526"/>
        <dbReference type="ChEBI" id="CHEBI:57287"/>
        <dbReference type="ChEBI" id="CHEBI:57384"/>
        <dbReference type="ChEBI" id="CHEBI:58342"/>
        <dbReference type="ChEBI" id="CHEBI:90726"/>
    </reaction>
    <physiologicalReaction direction="left-to-right" evidence="12">
        <dbReference type="Rhea" id="RHEA:50253"/>
    </physiologicalReaction>
</comment>
<accession>A0A162UDW6</accession>
<dbReference type="STRING" id="763407.A0A162UDW6"/>
<dbReference type="PANTHER" id="PTHR11157">
    <property type="entry name" value="FATTY ACID ACYL TRANSFERASE-RELATED"/>
    <property type="match status" value="1"/>
</dbReference>
<feature type="region of interest" description="Disordered" evidence="13">
    <location>
        <begin position="292"/>
        <end position="320"/>
    </location>
</feature>
<feature type="transmembrane region" description="Helical" evidence="12">
    <location>
        <begin position="54"/>
        <end position="72"/>
    </location>
</feature>
<gene>
    <name evidence="14" type="ORF">PHYBLDRAFT_177319</name>
</gene>
<comment type="subcellular location">
    <subcellularLocation>
        <location evidence="1">Membrane</location>
        <topology evidence="1">Multi-pass membrane protein</topology>
    </subcellularLocation>
</comment>
<dbReference type="GO" id="GO:0034626">
    <property type="term" value="P:fatty acid elongation, polyunsaturated fatty acid"/>
    <property type="evidence" value="ECO:0007669"/>
    <property type="project" value="TreeGrafter"/>
</dbReference>
<dbReference type="AlphaFoldDB" id="A0A162UDW6"/>
<dbReference type="InParanoid" id="A0A162UDW6"/>
<keyword evidence="3 12" id="KW-0444">Lipid biosynthesis</keyword>
<protein>
    <recommendedName>
        <fullName evidence="12">Elongation of fatty acids protein</fullName>
        <ecNumber evidence="12">2.3.1.-</ecNumber>
    </recommendedName>
</protein>
<evidence type="ECO:0000256" key="8">
    <source>
        <dbReference type="ARBA" id="ARBA00023098"/>
    </source>
</evidence>
<evidence type="ECO:0000256" key="9">
    <source>
        <dbReference type="ARBA" id="ARBA00023136"/>
    </source>
</evidence>
<feature type="compositionally biased region" description="Polar residues" evidence="13">
    <location>
        <begin position="303"/>
        <end position="314"/>
    </location>
</feature>
<evidence type="ECO:0000256" key="11">
    <source>
        <dbReference type="ARBA" id="ARBA00047375"/>
    </source>
</evidence>
<dbReference type="GO" id="GO:0030148">
    <property type="term" value="P:sphingolipid biosynthetic process"/>
    <property type="evidence" value="ECO:0007669"/>
    <property type="project" value="TreeGrafter"/>
</dbReference>
<dbReference type="GeneID" id="28998780"/>
<evidence type="ECO:0000256" key="6">
    <source>
        <dbReference type="ARBA" id="ARBA00022832"/>
    </source>
</evidence>
<dbReference type="EC" id="2.3.1.-" evidence="12"/>
<dbReference type="GO" id="GO:0034625">
    <property type="term" value="P:fatty acid elongation, monounsaturated fatty acid"/>
    <property type="evidence" value="ECO:0007669"/>
    <property type="project" value="TreeGrafter"/>
</dbReference>
<sequence length="320" mass="36769">MNVTSRPFQFSPETPFGLHLYPIFEKIYEAGVGKPASDFRFTSGVTQFSTTTEVVVTCLTYYAVIFGGRYLMTNVPAFRLSTLFQIHNALLTLVSGSLLALMVEQIFPKIYRHGLFYSVCAEEAWTQPLELLYYLNYLVKYWELADTLFMVAKKKKLEFLHYFHHSMTMVLCYVQLEGRTSVSWVPIVLNLTVHVLMYYYYFRTASGVRIWWKKYLTTMQITQFIIDLFVIYFCTYVLLAGHHLPSISNLGTCAGTDASALFGCGLLTSYLFLFISFYKATYKQKAAANTGGAQQQQQQQQQPASKITEQQQLPKSKKIF</sequence>